<feature type="region of interest" description="Disordered" evidence="1">
    <location>
        <begin position="34"/>
        <end position="55"/>
    </location>
</feature>
<name>A0ABZ2N637_9BACI</name>
<evidence type="ECO:0000313" key="2">
    <source>
        <dbReference type="EMBL" id="WXB92790.1"/>
    </source>
</evidence>
<dbReference type="EMBL" id="CP147404">
    <property type="protein sequence ID" value="WXB92790.1"/>
    <property type="molecule type" value="Genomic_DNA"/>
</dbReference>
<evidence type="ECO:0000256" key="1">
    <source>
        <dbReference type="SAM" id="MobiDB-lite"/>
    </source>
</evidence>
<keyword evidence="3" id="KW-1185">Reference proteome</keyword>
<protein>
    <submittedName>
        <fullName evidence="2">Uncharacterized protein</fullName>
    </submittedName>
</protein>
<accession>A0ABZ2N637</accession>
<proteinExistence type="predicted"/>
<organism evidence="2 3">
    <name type="scientific">Bacillus kandeliae</name>
    <dbReference type="NCBI Taxonomy" id="3129297"/>
    <lineage>
        <taxon>Bacteria</taxon>
        <taxon>Bacillati</taxon>
        <taxon>Bacillota</taxon>
        <taxon>Bacilli</taxon>
        <taxon>Bacillales</taxon>
        <taxon>Bacillaceae</taxon>
        <taxon>Bacillus</taxon>
    </lineage>
</organism>
<dbReference type="RefSeq" id="WP_338751647.1">
    <property type="nucleotide sequence ID" value="NZ_CP147404.1"/>
</dbReference>
<sequence length="585" mass="66795">MRKFIIGLAVFILVLIFAIQASMQTFDDTKKQRAHKESETLTDAGTVSGNDKNSSEVTIPIDDKQYIKVRMNTNEVPLTYHKRTTDVHIRSTDTHYYYHMGDPSKPLGSMRVTLRKLDNGDVFVFTKFVNNSNSDYSASVIMPFQQSDHYTLTKYESYGKVNQTHDSTFGVDPTSHPIGILSTKKGNATTNEVMMGKNYVSLHRQQNYSNGQKSVLREFKDEYESYQIYEDKEKNLITSHLNMSVKGKSISENWALISQKPLFASATNRDEWFKRTIKEYRVINKWLTADGAYTKLPWSIEPSYKMGFGRSIGNLEGSIYLDAYSENKERYFYDLVINSIADLDTLSKGALTAGKSPIFLTEYTSTYLKEPYGFTAPYVDTRHNEKAALFLKNSSEILNIPELKNVNLRYADFLVDQKEAKNVINITPSGYLIADYYSPESKVITHASLNHALGEMRLLLETYQQTNNPVYLNTAQEIQAGIENLYPGWIRSNGDLWYHIDAKKNFGGTDYTWLTLMDLLLNQKELEEVGLSRSPIFDKMIRSKATYLVDNKIAIKPEIISLLKEQGFDDLANRAISAETHSKET</sequence>
<dbReference type="Proteomes" id="UP001387364">
    <property type="component" value="Chromosome"/>
</dbReference>
<evidence type="ECO:0000313" key="3">
    <source>
        <dbReference type="Proteomes" id="UP001387364"/>
    </source>
</evidence>
<reference evidence="2 3" key="1">
    <citation type="submission" date="2024-02" db="EMBL/GenBank/DDBJ databases">
        <title>Seven novel Bacillus-like species.</title>
        <authorList>
            <person name="Liu G."/>
        </authorList>
    </citation>
    <scope>NUCLEOTIDE SEQUENCE [LARGE SCALE GENOMIC DNA]</scope>
    <source>
        <strain evidence="2 3">FJAT-52991</strain>
    </source>
</reference>
<feature type="compositionally biased region" description="Polar residues" evidence="1">
    <location>
        <begin position="41"/>
        <end position="55"/>
    </location>
</feature>
<gene>
    <name evidence="2" type="ORF">WDJ61_16425</name>
</gene>